<keyword evidence="3" id="KW-1185">Reference proteome</keyword>
<evidence type="ECO:0000256" key="1">
    <source>
        <dbReference type="SAM" id="Phobius"/>
    </source>
</evidence>
<protein>
    <recommendedName>
        <fullName evidence="4">DUF4145 domain-containing protein</fullName>
    </recommendedName>
</protein>
<evidence type="ECO:0008006" key="4">
    <source>
        <dbReference type="Google" id="ProtNLM"/>
    </source>
</evidence>
<name>A0ABY9KYR7_9BACI</name>
<dbReference type="Proteomes" id="UP001180087">
    <property type="component" value="Chromosome"/>
</dbReference>
<reference evidence="2" key="1">
    <citation type="submission" date="2023-06" db="EMBL/GenBank/DDBJ databases">
        <title>A Treasure from Seagulls: Isolation and Description of Aciduricobacillus qingdaonensis gen. nov., sp. nov., a Rare Obligately Uric Acid-utilizing Member in the Family Bacillaceae.</title>
        <authorList>
            <person name="Liu W."/>
            <person name="Wang B."/>
        </authorList>
    </citation>
    <scope>NUCLEOTIDE SEQUENCE</scope>
    <source>
        <strain evidence="2">44XB</strain>
    </source>
</reference>
<proteinExistence type="predicted"/>
<keyword evidence="1" id="KW-0812">Transmembrane</keyword>
<keyword evidence="1" id="KW-0472">Membrane</keyword>
<evidence type="ECO:0000313" key="2">
    <source>
        <dbReference type="EMBL" id="WLV25872.1"/>
    </source>
</evidence>
<organism evidence="2 3">
    <name type="scientific">Aciduricibacillus chroicocephali</name>
    <dbReference type="NCBI Taxonomy" id="3054939"/>
    <lineage>
        <taxon>Bacteria</taxon>
        <taxon>Bacillati</taxon>
        <taxon>Bacillota</taxon>
        <taxon>Bacilli</taxon>
        <taxon>Bacillales</taxon>
        <taxon>Bacillaceae</taxon>
        <taxon>Aciduricibacillus</taxon>
    </lineage>
</organism>
<sequence length="377" mass="43719">MEASLQESIKLSEVIGESEFGSLISILGLIITITVFIYQERGKLQEKTKETMRLTEELVNLIVRNSLSNGNGIPLRSINLTYFLEGYKQLKNSVMREDNILLSKMVYAKIYENEHIANNVREQMLIEVKDIIEEFEESANIKKKTFGIRGLVKLFFSSIFVTALVILIFVLPSWLKVLVQTDTLSGTLKVIIFITLVLLALVIIPITINVVIKPLVTEIDNLLDLADDNFLNWKRKYGKNVGREKSSGNEPLIKPTQEKSDEDNLNRLNLLRFVNDEKILVEIFKHRFMLERYIREIFTRKFKGDTDRYYTFSKLLNQLISDRIIDKDLGGMAKKLYSWSSKVIHEGDQEIDQVMYQNNIASMNRLVQYFEDILSNW</sequence>
<feature type="transmembrane region" description="Helical" evidence="1">
    <location>
        <begin position="20"/>
        <end position="38"/>
    </location>
</feature>
<feature type="transmembrane region" description="Helical" evidence="1">
    <location>
        <begin position="151"/>
        <end position="171"/>
    </location>
</feature>
<evidence type="ECO:0000313" key="3">
    <source>
        <dbReference type="Proteomes" id="UP001180087"/>
    </source>
</evidence>
<accession>A0ABY9KYR7</accession>
<gene>
    <name evidence="2" type="ORF">QR721_06630</name>
</gene>
<keyword evidence="1" id="KW-1133">Transmembrane helix</keyword>
<feature type="transmembrane region" description="Helical" evidence="1">
    <location>
        <begin position="191"/>
        <end position="212"/>
    </location>
</feature>
<dbReference type="RefSeq" id="WP_348029662.1">
    <property type="nucleotide sequence ID" value="NZ_CP129113.1"/>
</dbReference>
<dbReference type="EMBL" id="CP129113">
    <property type="protein sequence ID" value="WLV25872.1"/>
    <property type="molecule type" value="Genomic_DNA"/>
</dbReference>